<accession>A0ABU5NE95</accession>
<sequence>MSKTTDNLNIITEPIIENIYNIDGYDKDGYDKNGYDEDRYDKDGYDEDGYDQEGYDKKGYNSFCYDRQGNDLLDPDNPDAQVEVTGNCIVS</sequence>
<feature type="region of interest" description="Disordered" evidence="1">
    <location>
        <begin position="27"/>
        <end position="52"/>
    </location>
</feature>
<proteinExistence type="predicted"/>
<organism evidence="2 3">
    <name type="scientific">Candidatus Megaera venefica</name>
    <dbReference type="NCBI Taxonomy" id="2055910"/>
    <lineage>
        <taxon>Bacteria</taxon>
        <taxon>Pseudomonadati</taxon>
        <taxon>Pseudomonadota</taxon>
        <taxon>Alphaproteobacteria</taxon>
        <taxon>Rickettsiales</taxon>
        <taxon>Rickettsiaceae</taxon>
        <taxon>Candidatus Megaera</taxon>
    </lineage>
</organism>
<dbReference type="RefSeq" id="WP_322777373.1">
    <property type="nucleotide sequence ID" value="NZ_JARJFB010000144.1"/>
</dbReference>
<evidence type="ECO:0000313" key="3">
    <source>
        <dbReference type="Proteomes" id="UP001291687"/>
    </source>
</evidence>
<evidence type="ECO:0000313" key="2">
    <source>
        <dbReference type="EMBL" id="MEA0971468.1"/>
    </source>
</evidence>
<protein>
    <submittedName>
        <fullName evidence="2">Uncharacterized protein</fullName>
    </submittedName>
</protein>
<comment type="caution">
    <text evidence="2">The sequence shown here is derived from an EMBL/GenBank/DDBJ whole genome shotgun (WGS) entry which is preliminary data.</text>
</comment>
<dbReference type="Proteomes" id="UP001291687">
    <property type="component" value="Unassembled WGS sequence"/>
</dbReference>
<evidence type="ECO:0000256" key="1">
    <source>
        <dbReference type="SAM" id="MobiDB-lite"/>
    </source>
</evidence>
<name>A0ABU5NE95_9RICK</name>
<gene>
    <name evidence="2" type="ORF">Megvenef_01447</name>
</gene>
<dbReference type="EMBL" id="JARJFB010000144">
    <property type="protein sequence ID" value="MEA0971468.1"/>
    <property type="molecule type" value="Genomic_DNA"/>
</dbReference>
<feature type="compositionally biased region" description="Basic and acidic residues" evidence="1">
    <location>
        <begin position="27"/>
        <end position="43"/>
    </location>
</feature>
<keyword evidence="3" id="KW-1185">Reference proteome</keyword>
<reference evidence="2 3" key="1">
    <citation type="submission" date="2023-03" db="EMBL/GenBank/DDBJ databases">
        <title>Host association and intracellularity evolved multiple times independently in the Rickettsiales.</title>
        <authorList>
            <person name="Castelli M."/>
            <person name="Nardi T."/>
            <person name="Gammuto L."/>
            <person name="Bellinzona G."/>
            <person name="Sabaneyeva E."/>
            <person name="Potekhin A."/>
            <person name="Serra V."/>
            <person name="Petroni G."/>
            <person name="Sassera D."/>
        </authorList>
    </citation>
    <scope>NUCLEOTIDE SEQUENCE [LARGE SCALE GENOMIC DNA]</scope>
    <source>
        <strain evidence="2 3">Sr 2-6</strain>
    </source>
</reference>